<sequence length="470" mass="54139">MKKIILFLFLGAGLWGNSQQMTLKKGIVVDSIPVKDSISESYSLFLPTSFEMDRNWPILFVFDMEGQGKRAVRMFQEAAEKQGYILAAPNNVNDSLSTSQNILVTGRMFNDIIRLLPIQKNRTYSAGFDSGARFASVLPIFVKGISGVISCGAVYPNMDILDTNNLFQFIGIVGKEDYAYPEMLAGKSLMGRLKFPNHLLVFNGGHEWPNSQYLEKALEIFNLSAMGKGQSEKDEIYINETYAQNLEEINRLIRSNRLIQADNLLDEVMSVYRVLKDSDSLKRIKRELRKNKLFKTMTRNENNTLMKESFIKEDYVYYLEEDLATYNYNNLGWWIYQMGELKKYDNSKIEAEREMGKRLLGYVNALIEDNLDIVNSGSQVDQDVLSLLWMLKTITDPTDYSYYLKIIANSAKMEDYGTSLFYLEELLKKGYKDKAELYSLENTALLRITPEFNEIVAKYLKDARYDIIEE</sequence>
<evidence type="ECO:0000313" key="1">
    <source>
        <dbReference type="EMBL" id="SHF92549.1"/>
    </source>
</evidence>
<evidence type="ECO:0000313" key="2">
    <source>
        <dbReference type="Proteomes" id="UP000184406"/>
    </source>
</evidence>
<protein>
    <recommendedName>
        <fullName evidence="3">Alpha/beta hydrolase family protein</fullName>
    </recommendedName>
</protein>
<dbReference type="Proteomes" id="UP000184406">
    <property type="component" value="Unassembled WGS sequence"/>
</dbReference>
<dbReference type="RefSeq" id="WP_072864630.1">
    <property type="nucleotide sequence ID" value="NZ_FQUX01000009.1"/>
</dbReference>
<keyword evidence="2" id="KW-1185">Reference proteome</keyword>
<dbReference type="SUPFAM" id="SSF53474">
    <property type="entry name" value="alpha/beta-Hydrolases"/>
    <property type="match status" value="1"/>
</dbReference>
<name>A0A1M5FMA0_9FLAO</name>
<dbReference type="InterPro" id="IPR029058">
    <property type="entry name" value="AB_hydrolase_fold"/>
</dbReference>
<dbReference type="OrthoDB" id="1123157at2"/>
<dbReference type="EMBL" id="FQUX01000009">
    <property type="protein sequence ID" value="SHF92549.1"/>
    <property type="molecule type" value="Genomic_DNA"/>
</dbReference>
<proteinExistence type="predicted"/>
<gene>
    <name evidence="1" type="ORF">SAMN03080594_109128</name>
</gene>
<dbReference type="AlphaFoldDB" id="A0A1M5FMA0"/>
<accession>A0A1M5FMA0</accession>
<reference evidence="2" key="1">
    <citation type="submission" date="2016-11" db="EMBL/GenBank/DDBJ databases">
        <authorList>
            <person name="Varghese N."/>
            <person name="Submissions S."/>
        </authorList>
    </citation>
    <scope>NUCLEOTIDE SEQUENCE [LARGE SCALE GENOMIC DNA]</scope>
    <source>
        <strain evidence="2">DSM 17539</strain>
    </source>
</reference>
<evidence type="ECO:0008006" key="3">
    <source>
        <dbReference type="Google" id="ProtNLM"/>
    </source>
</evidence>
<organism evidence="1 2">
    <name type="scientific">Arenibacter palladensis</name>
    <dbReference type="NCBI Taxonomy" id="237373"/>
    <lineage>
        <taxon>Bacteria</taxon>
        <taxon>Pseudomonadati</taxon>
        <taxon>Bacteroidota</taxon>
        <taxon>Flavobacteriia</taxon>
        <taxon>Flavobacteriales</taxon>
        <taxon>Flavobacteriaceae</taxon>
        <taxon>Arenibacter</taxon>
    </lineage>
</organism>
<dbReference type="Gene3D" id="3.40.50.1820">
    <property type="entry name" value="alpha/beta hydrolase"/>
    <property type="match status" value="1"/>
</dbReference>